<name>K1PY84_MAGGI</name>
<dbReference type="Gene3D" id="2.70.98.30">
    <property type="entry name" value="Golgi alpha-mannosidase II, domain 4"/>
    <property type="match status" value="1"/>
</dbReference>
<dbReference type="InterPro" id="IPR011682">
    <property type="entry name" value="Glyco_hydro_38_C"/>
</dbReference>
<evidence type="ECO:0000259" key="1">
    <source>
        <dbReference type="Pfam" id="PF07748"/>
    </source>
</evidence>
<dbReference type="GO" id="GO:0004559">
    <property type="term" value="F:alpha-mannosidase activity"/>
    <property type="evidence" value="ECO:0007669"/>
    <property type="project" value="InterPro"/>
</dbReference>
<dbReference type="GO" id="GO:0006013">
    <property type="term" value="P:mannose metabolic process"/>
    <property type="evidence" value="ECO:0007669"/>
    <property type="project" value="InterPro"/>
</dbReference>
<evidence type="ECO:0000313" key="2">
    <source>
        <dbReference type="EMBL" id="EKC29212.1"/>
    </source>
</evidence>
<dbReference type="EMBL" id="JH817220">
    <property type="protein sequence ID" value="EKC29212.1"/>
    <property type="molecule type" value="Genomic_DNA"/>
</dbReference>
<dbReference type="HOGENOM" id="CLU_1143503_0_0_1"/>
<sequence length="243" mass="27482">MHRKTTFPKRHIQGNFYPMTTMASVENGTSKLTLLTTSSRGVASLSPGWLEVGLDRRMNQDDWRGLGEGVTDNEATTSSFMLVSGVCFPSSLTSQLSDELENPCIIAEKNYELQSRVQIELIKRKLPCNTHLVNFRLAIQQRLAIQEIRSLTKVQNIPKLANFTAAFLLVLQNKQFDCNIEPENKDCHENLQELRLDDVFIDCSVAQAWETNLSGTVLVKEIKRPYAVTVDPMEIKTFKVTCN</sequence>
<accession>K1PY84</accession>
<dbReference type="SUPFAM" id="SSF74650">
    <property type="entry name" value="Galactose mutarotase-like"/>
    <property type="match status" value="1"/>
</dbReference>
<dbReference type="Pfam" id="PF07748">
    <property type="entry name" value="Glyco_hydro_38C"/>
    <property type="match status" value="1"/>
</dbReference>
<proteinExistence type="predicted"/>
<protein>
    <submittedName>
        <fullName evidence="2">Alpha-mannosidase 2</fullName>
    </submittedName>
</protein>
<dbReference type="AlphaFoldDB" id="K1PY84"/>
<feature type="domain" description="Glycosyl hydrolase family 38 C-terminal" evidence="1">
    <location>
        <begin position="2"/>
        <end position="63"/>
    </location>
</feature>
<gene>
    <name evidence="2" type="ORF">CGI_10015488</name>
</gene>
<dbReference type="InterPro" id="IPR011013">
    <property type="entry name" value="Gal_mutarotase_sf_dom"/>
</dbReference>
<dbReference type="InterPro" id="IPR050843">
    <property type="entry name" value="Glycosyl_Hydrlase_38"/>
</dbReference>
<organism evidence="2">
    <name type="scientific">Magallana gigas</name>
    <name type="common">Pacific oyster</name>
    <name type="synonym">Crassostrea gigas</name>
    <dbReference type="NCBI Taxonomy" id="29159"/>
    <lineage>
        <taxon>Eukaryota</taxon>
        <taxon>Metazoa</taxon>
        <taxon>Spiralia</taxon>
        <taxon>Lophotrochozoa</taxon>
        <taxon>Mollusca</taxon>
        <taxon>Bivalvia</taxon>
        <taxon>Autobranchia</taxon>
        <taxon>Pteriomorphia</taxon>
        <taxon>Ostreida</taxon>
        <taxon>Ostreoidea</taxon>
        <taxon>Ostreidae</taxon>
        <taxon>Magallana</taxon>
    </lineage>
</organism>
<dbReference type="PANTHER" id="PTHR11607">
    <property type="entry name" value="ALPHA-MANNOSIDASE"/>
    <property type="match status" value="1"/>
</dbReference>
<dbReference type="GO" id="GO:0006491">
    <property type="term" value="P:N-glycan processing"/>
    <property type="evidence" value="ECO:0007669"/>
    <property type="project" value="TreeGrafter"/>
</dbReference>
<reference evidence="2" key="1">
    <citation type="journal article" date="2012" name="Nature">
        <title>The oyster genome reveals stress adaptation and complexity of shell formation.</title>
        <authorList>
            <person name="Zhang G."/>
            <person name="Fang X."/>
            <person name="Guo X."/>
            <person name="Li L."/>
            <person name="Luo R."/>
            <person name="Xu F."/>
            <person name="Yang P."/>
            <person name="Zhang L."/>
            <person name="Wang X."/>
            <person name="Qi H."/>
            <person name="Xiong Z."/>
            <person name="Que H."/>
            <person name="Xie Y."/>
            <person name="Holland P.W."/>
            <person name="Paps J."/>
            <person name="Zhu Y."/>
            <person name="Wu F."/>
            <person name="Chen Y."/>
            <person name="Wang J."/>
            <person name="Peng C."/>
            <person name="Meng J."/>
            <person name="Yang L."/>
            <person name="Liu J."/>
            <person name="Wen B."/>
            <person name="Zhang N."/>
            <person name="Huang Z."/>
            <person name="Zhu Q."/>
            <person name="Feng Y."/>
            <person name="Mount A."/>
            <person name="Hedgecock D."/>
            <person name="Xu Z."/>
            <person name="Liu Y."/>
            <person name="Domazet-Loso T."/>
            <person name="Du Y."/>
            <person name="Sun X."/>
            <person name="Zhang S."/>
            <person name="Liu B."/>
            <person name="Cheng P."/>
            <person name="Jiang X."/>
            <person name="Li J."/>
            <person name="Fan D."/>
            <person name="Wang W."/>
            <person name="Fu W."/>
            <person name="Wang T."/>
            <person name="Wang B."/>
            <person name="Zhang J."/>
            <person name="Peng Z."/>
            <person name="Li Y."/>
            <person name="Li N."/>
            <person name="Wang J."/>
            <person name="Chen M."/>
            <person name="He Y."/>
            <person name="Tan F."/>
            <person name="Song X."/>
            <person name="Zheng Q."/>
            <person name="Huang R."/>
            <person name="Yang H."/>
            <person name="Du X."/>
            <person name="Chen L."/>
            <person name="Yang M."/>
            <person name="Gaffney P.M."/>
            <person name="Wang S."/>
            <person name="Luo L."/>
            <person name="She Z."/>
            <person name="Ming Y."/>
            <person name="Huang W."/>
            <person name="Zhang S."/>
            <person name="Huang B."/>
            <person name="Zhang Y."/>
            <person name="Qu T."/>
            <person name="Ni P."/>
            <person name="Miao G."/>
            <person name="Wang J."/>
            <person name="Wang Q."/>
            <person name="Steinberg C.E."/>
            <person name="Wang H."/>
            <person name="Li N."/>
            <person name="Qian L."/>
            <person name="Zhang G."/>
            <person name="Li Y."/>
            <person name="Yang H."/>
            <person name="Liu X."/>
            <person name="Wang J."/>
            <person name="Yin Y."/>
            <person name="Wang J."/>
        </authorList>
    </citation>
    <scope>NUCLEOTIDE SEQUENCE [LARGE SCALE GENOMIC DNA]</scope>
    <source>
        <strain evidence="2">05x7-T-G4-1.051#20</strain>
    </source>
</reference>
<dbReference type="InParanoid" id="K1PY84"/>
<dbReference type="PANTHER" id="PTHR11607:SF3">
    <property type="entry name" value="LYSOSOMAL ALPHA-MANNOSIDASE"/>
    <property type="match status" value="1"/>
</dbReference>
<dbReference type="GO" id="GO:0030246">
    <property type="term" value="F:carbohydrate binding"/>
    <property type="evidence" value="ECO:0007669"/>
    <property type="project" value="InterPro"/>
</dbReference>
<dbReference type="GO" id="GO:0000139">
    <property type="term" value="C:Golgi membrane"/>
    <property type="evidence" value="ECO:0007669"/>
    <property type="project" value="TreeGrafter"/>
</dbReference>